<reference evidence="6" key="1">
    <citation type="submission" date="2021-05" db="EMBL/GenBank/DDBJ databases">
        <authorList>
            <person name="Pietrasiak N."/>
            <person name="Ward R."/>
            <person name="Stajich J.E."/>
            <person name="Kurbessoian T."/>
        </authorList>
    </citation>
    <scope>NUCLEOTIDE SEQUENCE</scope>
    <source>
        <strain evidence="6">UHER 2000/2452</strain>
    </source>
</reference>
<evidence type="ECO:0000256" key="2">
    <source>
        <dbReference type="ARBA" id="ARBA00022692"/>
    </source>
</evidence>
<evidence type="ECO:0000256" key="1">
    <source>
        <dbReference type="ARBA" id="ARBA00004127"/>
    </source>
</evidence>
<protein>
    <submittedName>
        <fullName evidence="6">DUF1232 domain-containing protein</fullName>
    </submittedName>
</protein>
<keyword evidence="2" id="KW-0812">Transmembrane</keyword>
<evidence type="ECO:0000256" key="3">
    <source>
        <dbReference type="ARBA" id="ARBA00022989"/>
    </source>
</evidence>
<accession>A0A951UN09</accession>
<dbReference type="GO" id="GO:0012505">
    <property type="term" value="C:endomembrane system"/>
    <property type="evidence" value="ECO:0007669"/>
    <property type="project" value="UniProtKB-SubCell"/>
</dbReference>
<evidence type="ECO:0000256" key="4">
    <source>
        <dbReference type="ARBA" id="ARBA00023136"/>
    </source>
</evidence>
<evidence type="ECO:0000313" key="6">
    <source>
        <dbReference type="EMBL" id="MBW4659374.1"/>
    </source>
</evidence>
<dbReference type="Pfam" id="PF06803">
    <property type="entry name" value="DUF1232"/>
    <property type="match status" value="1"/>
</dbReference>
<dbReference type="EMBL" id="JAHHHD010000011">
    <property type="protein sequence ID" value="MBW4659374.1"/>
    <property type="molecule type" value="Genomic_DNA"/>
</dbReference>
<feature type="domain" description="DUF1232" evidence="5">
    <location>
        <begin position="55"/>
        <end position="89"/>
    </location>
</feature>
<name>A0A951UN09_9CYAN</name>
<keyword evidence="3" id="KW-1133">Transmembrane helix</keyword>
<sequence>MRETSDSVGQDSAADLEQGFWQKLRDFAKIAGKEVIEKALILLYAAQRPETPLWAKTVIYSALAYFILPTDLIPDFVPVTGYADDLATLVTALGAVAMCITPDVKDMAKQKVNDWFGENDLQPASTDFSREGESIREIPID</sequence>
<dbReference type="AlphaFoldDB" id="A0A951UN09"/>
<comment type="subcellular location">
    <subcellularLocation>
        <location evidence="1">Endomembrane system</location>
        <topology evidence="1">Multi-pass membrane protein</topology>
    </subcellularLocation>
</comment>
<proteinExistence type="predicted"/>
<gene>
    <name evidence="6" type="ORF">KME15_11920</name>
</gene>
<evidence type="ECO:0000259" key="5">
    <source>
        <dbReference type="Pfam" id="PF06803"/>
    </source>
</evidence>
<reference evidence="6" key="2">
    <citation type="journal article" date="2022" name="Microbiol. Resour. Announc.">
        <title>Metagenome Sequencing to Explore Phylogenomics of Terrestrial Cyanobacteria.</title>
        <authorList>
            <person name="Ward R.D."/>
            <person name="Stajich J.E."/>
            <person name="Johansen J.R."/>
            <person name="Huntemann M."/>
            <person name="Clum A."/>
            <person name="Foster B."/>
            <person name="Foster B."/>
            <person name="Roux S."/>
            <person name="Palaniappan K."/>
            <person name="Varghese N."/>
            <person name="Mukherjee S."/>
            <person name="Reddy T.B.K."/>
            <person name="Daum C."/>
            <person name="Copeland A."/>
            <person name="Chen I.A."/>
            <person name="Ivanova N.N."/>
            <person name="Kyrpides N.C."/>
            <person name="Shapiro N."/>
            <person name="Eloe-Fadrosh E.A."/>
            <person name="Pietrasiak N."/>
        </authorList>
    </citation>
    <scope>NUCLEOTIDE SEQUENCE</scope>
    <source>
        <strain evidence="6">UHER 2000/2452</strain>
    </source>
</reference>
<dbReference type="InterPro" id="IPR010652">
    <property type="entry name" value="DUF1232"/>
</dbReference>
<keyword evidence="4" id="KW-0472">Membrane</keyword>
<comment type="caution">
    <text evidence="6">The sequence shown here is derived from an EMBL/GenBank/DDBJ whole genome shotgun (WGS) entry which is preliminary data.</text>
</comment>
<dbReference type="Proteomes" id="UP000757435">
    <property type="component" value="Unassembled WGS sequence"/>
</dbReference>
<evidence type="ECO:0000313" key="7">
    <source>
        <dbReference type="Proteomes" id="UP000757435"/>
    </source>
</evidence>
<organism evidence="6 7">
    <name type="scientific">Drouetiella hepatica Uher 2000/2452</name>
    <dbReference type="NCBI Taxonomy" id="904376"/>
    <lineage>
        <taxon>Bacteria</taxon>
        <taxon>Bacillati</taxon>
        <taxon>Cyanobacteriota</taxon>
        <taxon>Cyanophyceae</taxon>
        <taxon>Oculatellales</taxon>
        <taxon>Oculatellaceae</taxon>
        <taxon>Drouetiella</taxon>
    </lineage>
</organism>